<dbReference type="Proteomes" id="UP001519887">
    <property type="component" value="Unassembled WGS sequence"/>
</dbReference>
<evidence type="ECO:0000313" key="2">
    <source>
        <dbReference type="EMBL" id="MBW7456872.1"/>
    </source>
</evidence>
<proteinExistence type="predicted"/>
<sequence>MEAEPKLPEGVMLPDGTLNSELISRREIIYRGMNGQAVERIYILPGQSYIYKPLTNDDQWGKEKWVYDHILPSLPHIYPRMLLSSFNLQTGRHTIIFEDLGHLEHGFREPVAVELARQVAGLHSLSTDHLFHAPLRGPKPPIEAIVGELLRDQAETIEALSDVSIPRMRLETLYEAMEQTVFPDLRVVSHGDLHSGNYALAAGRLVVLDWEHTHLNSPLWDLYHMIDMSHPLFPKRMTADSRNAILQAYLEAAEGRGYLSGINAAAFIREYMLFASIFSIWMLRLIQGDLARDDDRWPRAQLEQQLEETTASLEQCADWL</sequence>
<organism evidence="2 3">
    <name type="scientific">Paenibacillus sepulcri</name>
    <dbReference type="NCBI Taxonomy" id="359917"/>
    <lineage>
        <taxon>Bacteria</taxon>
        <taxon>Bacillati</taxon>
        <taxon>Bacillota</taxon>
        <taxon>Bacilli</taxon>
        <taxon>Bacillales</taxon>
        <taxon>Paenibacillaceae</taxon>
        <taxon>Paenibacillus</taxon>
    </lineage>
</organism>
<dbReference type="InterPro" id="IPR011009">
    <property type="entry name" value="Kinase-like_dom_sf"/>
</dbReference>
<dbReference type="RefSeq" id="WP_210039151.1">
    <property type="nucleotide sequence ID" value="NZ_JBHLVU010000043.1"/>
</dbReference>
<accession>A0ABS7C7J3</accession>
<keyword evidence="3" id="KW-1185">Reference proteome</keyword>
<dbReference type="EMBL" id="JAHZIK010000688">
    <property type="protein sequence ID" value="MBW7456872.1"/>
    <property type="molecule type" value="Genomic_DNA"/>
</dbReference>
<evidence type="ECO:0000259" key="1">
    <source>
        <dbReference type="Pfam" id="PF01636"/>
    </source>
</evidence>
<feature type="domain" description="Aminoglycoside phosphotransferase" evidence="1">
    <location>
        <begin position="95"/>
        <end position="250"/>
    </location>
</feature>
<protein>
    <submittedName>
        <fullName evidence="2">Phosphotransferase</fullName>
    </submittedName>
</protein>
<name>A0ABS7C7J3_9BACL</name>
<dbReference type="SUPFAM" id="SSF56112">
    <property type="entry name" value="Protein kinase-like (PK-like)"/>
    <property type="match status" value="1"/>
</dbReference>
<gene>
    <name evidence="2" type="ORF">K0U00_22820</name>
</gene>
<dbReference type="Gene3D" id="3.90.1200.10">
    <property type="match status" value="1"/>
</dbReference>
<dbReference type="InterPro" id="IPR002575">
    <property type="entry name" value="Aminoglycoside_PTrfase"/>
</dbReference>
<comment type="caution">
    <text evidence="2">The sequence shown here is derived from an EMBL/GenBank/DDBJ whole genome shotgun (WGS) entry which is preliminary data.</text>
</comment>
<dbReference type="Pfam" id="PF01636">
    <property type="entry name" value="APH"/>
    <property type="match status" value="1"/>
</dbReference>
<reference evidence="2 3" key="1">
    <citation type="submission" date="2021-07" db="EMBL/GenBank/DDBJ databases">
        <title>Paenibacillus radiodurans sp. nov., isolated from the southeastern edge of Tengger Desert.</title>
        <authorList>
            <person name="Zhang G."/>
        </authorList>
    </citation>
    <scope>NUCLEOTIDE SEQUENCE [LARGE SCALE GENOMIC DNA]</scope>
    <source>
        <strain evidence="2 3">CCM 7311</strain>
    </source>
</reference>
<evidence type="ECO:0000313" key="3">
    <source>
        <dbReference type="Proteomes" id="UP001519887"/>
    </source>
</evidence>